<feature type="transmembrane region" description="Helical" evidence="7">
    <location>
        <begin position="142"/>
        <end position="165"/>
    </location>
</feature>
<gene>
    <name evidence="8" type="ORF">HDU87_004525</name>
</gene>
<dbReference type="GO" id="GO:0015854">
    <property type="term" value="P:guanine transport"/>
    <property type="evidence" value="ECO:0007669"/>
    <property type="project" value="TreeGrafter"/>
</dbReference>
<dbReference type="EMBL" id="JADGJQ010000034">
    <property type="protein sequence ID" value="KAJ3177274.1"/>
    <property type="molecule type" value="Genomic_DNA"/>
</dbReference>
<keyword evidence="6 7" id="KW-0472">Membrane</keyword>
<dbReference type="AlphaFoldDB" id="A0AAD5XRU3"/>
<dbReference type="Pfam" id="PF00860">
    <property type="entry name" value="Xan_ur_permease"/>
    <property type="match status" value="1"/>
</dbReference>
<keyword evidence="9" id="KW-1185">Reference proteome</keyword>
<dbReference type="GO" id="GO:0015853">
    <property type="term" value="P:adenine transport"/>
    <property type="evidence" value="ECO:0007669"/>
    <property type="project" value="TreeGrafter"/>
</dbReference>
<keyword evidence="3" id="KW-0813">Transport</keyword>
<evidence type="ECO:0000256" key="3">
    <source>
        <dbReference type="ARBA" id="ARBA00022448"/>
    </source>
</evidence>
<feature type="transmembrane region" description="Helical" evidence="7">
    <location>
        <begin position="442"/>
        <end position="460"/>
    </location>
</feature>
<keyword evidence="5 7" id="KW-1133">Transmembrane helix</keyword>
<evidence type="ECO:0008006" key="10">
    <source>
        <dbReference type="Google" id="ProtNLM"/>
    </source>
</evidence>
<dbReference type="GO" id="GO:0012505">
    <property type="term" value="C:endomembrane system"/>
    <property type="evidence" value="ECO:0007669"/>
    <property type="project" value="UniProtKB-SubCell"/>
</dbReference>
<dbReference type="PANTHER" id="PTHR43337">
    <property type="entry name" value="XANTHINE/URACIL PERMEASE C887.17-RELATED"/>
    <property type="match status" value="1"/>
</dbReference>
<reference evidence="8" key="1">
    <citation type="submission" date="2020-05" db="EMBL/GenBank/DDBJ databases">
        <title>Phylogenomic resolution of chytrid fungi.</title>
        <authorList>
            <person name="Stajich J.E."/>
            <person name="Amses K."/>
            <person name="Simmons R."/>
            <person name="Seto K."/>
            <person name="Myers J."/>
            <person name="Bonds A."/>
            <person name="Quandt C.A."/>
            <person name="Barry K."/>
            <person name="Liu P."/>
            <person name="Grigoriev I."/>
            <person name="Longcore J.E."/>
            <person name="James T.Y."/>
        </authorList>
    </citation>
    <scope>NUCLEOTIDE SEQUENCE</scope>
    <source>
        <strain evidence="8">JEL0379</strain>
    </source>
</reference>
<evidence type="ECO:0000313" key="9">
    <source>
        <dbReference type="Proteomes" id="UP001212152"/>
    </source>
</evidence>
<feature type="transmembrane region" description="Helical" evidence="7">
    <location>
        <begin position="177"/>
        <end position="199"/>
    </location>
</feature>
<accession>A0AAD5XRU3</accession>
<feature type="transmembrane region" description="Helical" evidence="7">
    <location>
        <begin position="256"/>
        <end position="276"/>
    </location>
</feature>
<comment type="caution">
    <text evidence="8">The sequence shown here is derived from an EMBL/GenBank/DDBJ whole genome shotgun (WGS) entry which is preliminary data.</text>
</comment>
<organism evidence="8 9">
    <name type="scientific">Geranomyces variabilis</name>
    <dbReference type="NCBI Taxonomy" id="109894"/>
    <lineage>
        <taxon>Eukaryota</taxon>
        <taxon>Fungi</taxon>
        <taxon>Fungi incertae sedis</taxon>
        <taxon>Chytridiomycota</taxon>
        <taxon>Chytridiomycota incertae sedis</taxon>
        <taxon>Chytridiomycetes</taxon>
        <taxon>Spizellomycetales</taxon>
        <taxon>Powellomycetaceae</taxon>
        <taxon>Geranomyces</taxon>
    </lineage>
</organism>
<feature type="transmembrane region" description="Helical" evidence="7">
    <location>
        <begin position="314"/>
        <end position="336"/>
    </location>
</feature>
<feature type="transmembrane region" description="Helical" evidence="7">
    <location>
        <begin position="392"/>
        <end position="411"/>
    </location>
</feature>
<evidence type="ECO:0000256" key="1">
    <source>
        <dbReference type="ARBA" id="ARBA00004127"/>
    </source>
</evidence>
<keyword evidence="4 7" id="KW-0812">Transmembrane</keyword>
<dbReference type="InterPro" id="IPR045018">
    <property type="entry name" value="Azg-like"/>
</dbReference>
<protein>
    <recommendedName>
        <fullName evidence="10">Xanthine/uracil permease</fullName>
    </recommendedName>
</protein>
<evidence type="ECO:0000256" key="5">
    <source>
        <dbReference type="ARBA" id="ARBA00022989"/>
    </source>
</evidence>
<proteinExistence type="inferred from homology"/>
<evidence type="ECO:0000256" key="6">
    <source>
        <dbReference type="ARBA" id="ARBA00023136"/>
    </source>
</evidence>
<feature type="transmembrane region" description="Helical" evidence="7">
    <location>
        <begin position="89"/>
        <end position="108"/>
    </location>
</feature>
<comment type="similarity">
    <text evidence="2">Belongs to the nucleobase:cation symporter-2 (NCS2) (TC 2.A.40) family. Azg-like subfamily.</text>
</comment>
<dbReference type="Proteomes" id="UP001212152">
    <property type="component" value="Unassembled WGS sequence"/>
</dbReference>
<evidence type="ECO:0000256" key="4">
    <source>
        <dbReference type="ARBA" id="ARBA00022692"/>
    </source>
</evidence>
<dbReference type="GO" id="GO:0005886">
    <property type="term" value="C:plasma membrane"/>
    <property type="evidence" value="ECO:0007669"/>
    <property type="project" value="TreeGrafter"/>
</dbReference>
<name>A0AAD5XRU3_9FUNG</name>
<evidence type="ECO:0000313" key="8">
    <source>
        <dbReference type="EMBL" id="KAJ3177274.1"/>
    </source>
</evidence>
<evidence type="ECO:0000256" key="7">
    <source>
        <dbReference type="SAM" id="Phobius"/>
    </source>
</evidence>
<dbReference type="PANTHER" id="PTHR43337:SF1">
    <property type="entry name" value="XANTHINE_URACIL PERMEASE C887.17-RELATED"/>
    <property type="match status" value="1"/>
</dbReference>
<dbReference type="InterPro" id="IPR006043">
    <property type="entry name" value="NCS2"/>
</dbReference>
<evidence type="ECO:0000256" key="2">
    <source>
        <dbReference type="ARBA" id="ARBA00005697"/>
    </source>
</evidence>
<comment type="subcellular location">
    <subcellularLocation>
        <location evidence="1">Endomembrane system</location>
        <topology evidence="1">Multi-pass membrane protein</topology>
    </subcellularLocation>
</comment>
<sequence length="564" mass="59453">MFINQRVAKSAIGRYFKLEGSGAKNERPGTRFTTEIRAGLATFFAMAYILAVNAQIISDSGGPCVCPDKSGCVTDIAYLTCVAEVKQDLVVATAAVSAIACFLMGAAANMPLGLAPGLGLNAYFTYNVIGFHGTGNVSYGTALAAVFVEGVIFVFLSAVGIRQLITKAIPASIKTASACGIGLFLAFIGLQSSAGIGLIGGDSATLVTLAGCPDSAKDDEGRCLHGTMTSPTLWIGILGFIIISLLMSFRVKGSILIGIVFISAISWFRNSAITYFPDTDAGNGMYETFKKVVAVPHIKHTAGQMDFNLNSGEIWVALVTFLYVDLLDTTSTLFAMATYAGMTDSNGDFEGSYAAFLSDAASCIVGASLGTSPISAFVESGAGLAEGGRTGLTAITVSFFFLLSLFFSPILGSFPGWATGPALIVVGVLMFQSTVRNINWDYLPDAIPAFLAIAIMPLSYSISYGLIAGLGSYILINGTLLLLKKASNGRLVPPNHDEKEEWGPKRASDLYPFWLAHFMPTKADESKGSVDELATEVDVEKGDKDVWSGKRMSRNVTIANAVAT</sequence>
<feature type="transmembrane region" description="Helical" evidence="7">
    <location>
        <begin position="232"/>
        <end position="249"/>
    </location>
</feature>
<dbReference type="GO" id="GO:0005345">
    <property type="term" value="F:purine nucleobase transmembrane transporter activity"/>
    <property type="evidence" value="ECO:0007669"/>
    <property type="project" value="TreeGrafter"/>
</dbReference>